<dbReference type="Proteomes" id="UP000828251">
    <property type="component" value="Unassembled WGS sequence"/>
</dbReference>
<feature type="non-terminal residue" evidence="1">
    <location>
        <position position="1"/>
    </location>
</feature>
<dbReference type="AlphaFoldDB" id="A0A9D3UP91"/>
<evidence type="ECO:0000313" key="1">
    <source>
        <dbReference type="EMBL" id="KAH1047864.1"/>
    </source>
</evidence>
<comment type="caution">
    <text evidence="1">The sequence shown here is derived from an EMBL/GenBank/DDBJ whole genome shotgun (WGS) entry which is preliminary data.</text>
</comment>
<protein>
    <submittedName>
        <fullName evidence="1">Uncharacterized protein</fullName>
    </submittedName>
</protein>
<gene>
    <name evidence="1" type="ORF">J1N35_038648</name>
</gene>
<proteinExistence type="predicted"/>
<evidence type="ECO:0000313" key="2">
    <source>
        <dbReference type="Proteomes" id="UP000828251"/>
    </source>
</evidence>
<keyword evidence="2" id="KW-1185">Reference proteome</keyword>
<sequence>KAEVPTSTSPSRNDEGFNIRMIDHLTSSIELHNRVITKMKSKEVYVLLLINEVDG</sequence>
<dbReference type="OrthoDB" id="10540847at2759"/>
<accession>A0A9D3UP91</accession>
<name>A0A9D3UP91_9ROSI</name>
<reference evidence="1 2" key="1">
    <citation type="journal article" date="2021" name="Plant Biotechnol. J.">
        <title>Multi-omics assisted identification of the key and species-specific regulatory components of drought-tolerant mechanisms in Gossypium stocksii.</title>
        <authorList>
            <person name="Yu D."/>
            <person name="Ke L."/>
            <person name="Zhang D."/>
            <person name="Wu Y."/>
            <person name="Sun Y."/>
            <person name="Mei J."/>
            <person name="Sun J."/>
            <person name="Sun Y."/>
        </authorList>
    </citation>
    <scope>NUCLEOTIDE SEQUENCE [LARGE SCALE GENOMIC DNA]</scope>
    <source>
        <strain evidence="2">cv. E1</strain>
        <tissue evidence="1">Leaf</tissue>
    </source>
</reference>
<organism evidence="1 2">
    <name type="scientific">Gossypium stocksii</name>
    <dbReference type="NCBI Taxonomy" id="47602"/>
    <lineage>
        <taxon>Eukaryota</taxon>
        <taxon>Viridiplantae</taxon>
        <taxon>Streptophyta</taxon>
        <taxon>Embryophyta</taxon>
        <taxon>Tracheophyta</taxon>
        <taxon>Spermatophyta</taxon>
        <taxon>Magnoliopsida</taxon>
        <taxon>eudicotyledons</taxon>
        <taxon>Gunneridae</taxon>
        <taxon>Pentapetalae</taxon>
        <taxon>rosids</taxon>
        <taxon>malvids</taxon>
        <taxon>Malvales</taxon>
        <taxon>Malvaceae</taxon>
        <taxon>Malvoideae</taxon>
        <taxon>Gossypium</taxon>
    </lineage>
</organism>
<dbReference type="EMBL" id="JAIQCV010000011">
    <property type="protein sequence ID" value="KAH1047864.1"/>
    <property type="molecule type" value="Genomic_DNA"/>
</dbReference>